<protein>
    <recommendedName>
        <fullName evidence="1">PIN domain-containing protein</fullName>
    </recommendedName>
</protein>
<sequence>MVFDSGVLIELLSGSDEGKKIERFIEDSLDEVVINELNLEEIKYIVCRKNGGEKAERVEQTLRSTGYFRVLPFSSVRGEVYRVKCKYTLSLGDASSIATAKILGLSLLFRREKEIERFKEELNVTFVDEVI</sequence>
<gene>
    <name evidence="2" type="ORF">B9Q00_10090</name>
</gene>
<accession>A0A2R6AKT8</accession>
<dbReference type="CDD" id="cd18689">
    <property type="entry name" value="PIN_VapC-like"/>
    <property type="match status" value="1"/>
</dbReference>
<evidence type="ECO:0000313" key="2">
    <source>
        <dbReference type="EMBL" id="PSN86971.1"/>
    </source>
</evidence>
<organism evidence="2 3">
    <name type="scientific">Candidatus Marsarchaeota G1 archaeon OSP_C</name>
    <dbReference type="NCBI Taxonomy" id="1978154"/>
    <lineage>
        <taxon>Archaea</taxon>
        <taxon>Candidatus Marsarchaeota</taxon>
        <taxon>Candidatus Marsarchaeota group 1</taxon>
    </lineage>
</organism>
<comment type="caution">
    <text evidence="2">The sequence shown here is derived from an EMBL/GenBank/DDBJ whole genome shotgun (WGS) entry which is preliminary data.</text>
</comment>
<dbReference type="Proteomes" id="UP000241473">
    <property type="component" value="Unassembled WGS sequence"/>
</dbReference>
<evidence type="ECO:0000313" key="3">
    <source>
        <dbReference type="Proteomes" id="UP000241473"/>
    </source>
</evidence>
<feature type="domain" description="PIN" evidence="1">
    <location>
        <begin position="1"/>
        <end position="119"/>
    </location>
</feature>
<dbReference type="AlphaFoldDB" id="A0A2R6AKT8"/>
<dbReference type="SUPFAM" id="SSF88723">
    <property type="entry name" value="PIN domain-like"/>
    <property type="match status" value="1"/>
</dbReference>
<reference evidence="2 3" key="1">
    <citation type="submission" date="2017-04" db="EMBL/GenBank/DDBJ databases">
        <title>Novel microbial lineages endemic to geothermal iron-oxide mats fill important gaps in the evolutionary history of Archaea.</title>
        <authorList>
            <person name="Jay Z.J."/>
            <person name="Beam J.P."/>
            <person name="Dlakic M."/>
            <person name="Rusch D.B."/>
            <person name="Kozubal M.A."/>
            <person name="Inskeep W.P."/>
        </authorList>
    </citation>
    <scope>NUCLEOTIDE SEQUENCE [LARGE SCALE GENOMIC DNA]</scope>
    <source>
        <strain evidence="2">OSP_C</strain>
    </source>
</reference>
<dbReference type="Pfam" id="PF01850">
    <property type="entry name" value="PIN"/>
    <property type="match status" value="1"/>
</dbReference>
<proteinExistence type="predicted"/>
<dbReference type="EMBL" id="NEXB01000097">
    <property type="protein sequence ID" value="PSN86971.1"/>
    <property type="molecule type" value="Genomic_DNA"/>
</dbReference>
<name>A0A2R6AKT8_9ARCH</name>
<dbReference type="InterPro" id="IPR029060">
    <property type="entry name" value="PIN-like_dom_sf"/>
</dbReference>
<evidence type="ECO:0000259" key="1">
    <source>
        <dbReference type="Pfam" id="PF01850"/>
    </source>
</evidence>
<dbReference type="Gene3D" id="3.40.50.1010">
    <property type="entry name" value="5'-nuclease"/>
    <property type="match status" value="1"/>
</dbReference>
<dbReference type="InterPro" id="IPR002716">
    <property type="entry name" value="PIN_dom"/>
</dbReference>